<dbReference type="Proteomes" id="UP000774617">
    <property type="component" value="Unassembled WGS sequence"/>
</dbReference>
<protein>
    <submittedName>
        <fullName evidence="8">Thioredoxin-like protein</fullName>
    </submittedName>
</protein>
<dbReference type="Pfam" id="PF00578">
    <property type="entry name" value="AhpC-TSA"/>
    <property type="match status" value="1"/>
</dbReference>
<evidence type="ECO:0000256" key="5">
    <source>
        <dbReference type="PIRNR" id="PIRNR000239"/>
    </source>
</evidence>
<evidence type="ECO:0000256" key="1">
    <source>
        <dbReference type="ARBA" id="ARBA00022559"/>
    </source>
</evidence>
<evidence type="ECO:0000313" key="9">
    <source>
        <dbReference type="Proteomes" id="UP000774617"/>
    </source>
</evidence>
<keyword evidence="3 5" id="KW-0560">Oxidoreductase</keyword>
<dbReference type="Gene3D" id="3.40.30.10">
    <property type="entry name" value="Glutaredoxin"/>
    <property type="match status" value="1"/>
</dbReference>
<keyword evidence="6" id="KW-0472">Membrane</keyword>
<gene>
    <name evidence="8" type="ORF">B0J12DRAFT_406601</name>
</gene>
<evidence type="ECO:0000256" key="2">
    <source>
        <dbReference type="ARBA" id="ARBA00022862"/>
    </source>
</evidence>
<evidence type="ECO:0000259" key="7">
    <source>
        <dbReference type="PROSITE" id="PS51352"/>
    </source>
</evidence>
<keyword evidence="6" id="KW-1133">Transmembrane helix</keyword>
<dbReference type="PANTHER" id="PTHR10681:SF171">
    <property type="entry name" value="PEROXIREDOXIN 4"/>
    <property type="match status" value="1"/>
</dbReference>
<organism evidence="8 9">
    <name type="scientific">Macrophomina phaseolina</name>
    <dbReference type="NCBI Taxonomy" id="35725"/>
    <lineage>
        <taxon>Eukaryota</taxon>
        <taxon>Fungi</taxon>
        <taxon>Dikarya</taxon>
        <taxon>Ascomycota</taxon>
        <taxon>Pezizomycotina</taxon>
        <taxon>Dothideomycetes</taxon>
        <taxon>Dothideomycetes incertae sedis</taxon>
        <taxon>Botryosphaeriales</taxon>
        <taxon>Botryosphaeriaceae</taxon>
        <taxon>Macrophomina</taxon>
    </lineage>
</organism>
<feature type="domain" description="Thioredoxin" evidence="7">
    <location>
        <begin position="6"/>
        <end position="166"/>
    </location>
</feature>
<dbReference type="PANTHER" id="PTHR10681">
    <property type="entry name" value="THIOREDOXIN PEROXIDASE"/>
    <property type="match status" value="1"/>
</dbReference>
<keyword evidence="2 5" id="KW-0049">Antioxidant</keyword>
<dbReference type="PIRSF" id="PIRSF000239">
    <property type="entry name" value="AHPC"/>
    <property type="match status" value="1"/>
</dbReference>
<name>A0ABQ8GLW3_9PEZI</name>
<dbReference type="EMBL" id="JAGTJR010000007">
    <property type="protein sequence ID" value="KAH7057224.1"/>
    <property type="molecule type" value="Genomic_DNA"/>
</dbReference>
<keyword evidence="4 5" id="KW-0676">Redox-active center</keyword>
<comment type="caution">
    <text evidence="8">The sequence shown here is derived from an EMBL/GenBank/DDBJ whole genome shotgun (WGS) entry which is preliminary data.</text>
</comment>
<keyword evidence="1 5" id="KW-0575">Peroxidase</keyword>
<dbReference type="PROSITE" id="PS51352">
    <property type="entry name" value="THIOREDOXIN_2"/>
    <property type="match status" value="1"/>
</dbReference>
<keyword evidence="9" id="KW-1185">Reference proteome</keyword>
<feature type="transmembrane region" description="Helical" evidence="6">
    <location>
        <begin position="39"/>
        <end position="60"/>
    </location>
</feature>
<evidence type="ECO:0000256" key="4">
    <source>
        <dbReference type="ARBA" id="ARBA00023284"/>
    </source>
</evidence>
<dbReference type="InterPro" id="IPR036249">
    <property type="entry name" value="Thioredoxin-like_sf"/>
</dbReference>
<evidence type="ECO:0000313" key="8">
    <source>
        <dbReference type="EMBL" id="KAH7057224.1"/>
    </source>
</evidence>
<comment type="similarity">
    <text evidence="5">Belongs to the peroxiredoxin family.</text>
</comment>
<dbReference type="SUPFAM" id="SSF52833">
    <property type="entry name" value="Thioredoxin-like"/>
    <property type="match status" value="1"/>
</dbReference>
<proteinExistence type="inferred from homology"/>
<dbReference type="Pfam" id="PF10417">
    <property type="entry name" value="1-cysPrx_C"/>
    <property type="match status" value="1"/>
</dbReference>
<comment type="function">
    <text evidence="5">Thiol-specific peroxidase that catalyzes the reduction of hydrogen peroxide and organic hydroperoxides to water and alcohols, respectively.</text>
</comment>
<accession>A0ABQ8GLW3</accession>
<dbReference type="InterPro" id="IPR000866">
    <property type="entry name" value="AhpC/TSA"/>
</dbReference>
<dbReference type="InterPro" id="IPR013766">
    <property type="entry name" value="Thioredoxin_domain"/>
</dbReference>
<keyword evidence="6" id="KW-0812">Transmembrane</keyword>
<dbReference type="CDD" id="cd03015">
    <property type="entry name" value="PRX_Typ2cys"/>
    <property type="match status" value="1"/>
</dbReference>
<reference evidence="8 9" key="1">
    <citation type="journal article" date="2021" name="Nat. Commun.">
        <title>Genetic determinants of endophytism in the Arabidopsis root mycobiome.</title>
        <authorList>
            <person name="Mesny F."/>
            <person name="Miyauchi S."/>
            <person name="Thiergart T."/>
            <person name="Pickel B."/>
            <person name="Atanasova L."/>
            <person name="Karlsson M."/>
            <person name="Huettel B."/>
            <person name="Barry K.W."/>
            <person name="Haridas S."/>
            <person name="Chen C."/>
            <person name="Bauer D."/>
            <person name="Andreopoulos W."/>
            <person name="Pangilinan J."/>
            <person name="LaButti K."/>
            <person name="Riley R."/>
            <person name="Lipzen A."/>
            <person name="Clum A."/>
            <person name="Drula E."/>
            <person name="Henrissat B."/>
            <person name="Kohler A."/>
            <person name="Grigoriev I.V."/>
            <person name="Martin F.M."/>
            <person name="Hacquard S."/>
        </authorList>
    </citation>
    <scope>NUCLEOTIDE SEQUENCE [LARGE SCALE GENOMIC DNA]</scope>
    <source>
        <strain evidence="8 9">MPI-SDFR-AT-0080</strain>
    </source>
</reference>
<dbReference type="InterPro" id="IPR019479">
    <property type="entry name" value="Peroxiredoxin_C"/>
</dbReference>
<evidence type="ECO:0000256" key="3">
    <source>
        <dbReference type="ARBA" id="ARBA00023002"/>
    </source>
</evidence>
<dbReference type="InterPro" id="IPR024706">
    <property type="entry name" value="Peroxiredoxin_AhpC-typ"/>
</dbReference>
<dbReference type="InterPro" id="IPR050217">
    <property type="entry name" value="Peroxiredoxin"/>
</dbReference>
<evidence type="ECO:0000256" key="6">
    <source>
        <dbReference type="SAM" id="Phobius"/>
    </source>
</evidence>
<sequence>MASGNARVQHPAPDFKATAVVDGAFEEISLSDYTSKGQWLVLAFIPMAWTFVCPTEIIAFSDAVEQFRQRGVSVAFASTDSEYSLLAWSTVARKDGGLGHINIPLISDKSHKLSKDYGVLIEDAGVALRGLFIIDPKGVVRQITINDLPVGRSVDEAVRLIDAFQFTEKYGEVCPANWNPGQETIKADPVGQKAYLEKKYGGDAMTQ</sequence>